<dbReference type="Proteomes" id="UP000660861">
    <property type="component" value="Unassembled WGS sequence"/>
</dbReference>
<dbReference type="Gene3D" id="4.10.1060.50">
    <property type="match status" value="1"/>
</dbReference>
<dbReference type="Pfam" id="PF13240">
    <property type="entry name" value="Zn_Ribbon_1"/>
    <property type="match status" value="1"/>
</dbReference>
<sequence length="320" mass="35311">MANFTGIECPVCKEKFQMADDVVVCPICGTPHHRECYQKIGRCAFEENHGDGYQWERPYAADQGSASQAGAEESGETVPCPQCGTVNPKDALFCVKCGYNLHAQEQQQNAANYAGMYQAVSPLGGVHPDADIDGVPAAEVAAYVRENSHFYLPRFKALADKTRSVCWSWSACLFHFVYFFYRKMYLLGALLMAVYCACLAPSFIIAGQYVQYMYTAAADATTLFSLDPTSSLSIWFNVSRIVAFGLSILLGMFGTRIYKFCAIRRIKKVKELAKKSGHADVKGLLSQVGGVSRVILVIVLGLFFLSYMGTSFFMALNMFG</sequence>
<proteinExistence type="predicted"/>
<gene>
    <name evidence="3" type="ORF">H8709_02760</name>
</gene>
<comment type="caution">
    <text evidence="3">The sequence shown here is derived from an EMBL/GenBank/DDBJ whole genome shotgun (WGS) entry which is preliminary data.</text>
</comment>
<organism evidence="3 4">
    <name type="scientific">Zongyangia hominis</name>
    <dbReference type="NCBI Taxonomy" id="2763677"/>
    <lineage>
        <taxon>Bacteria</taxon>
        <taxon>Bacillati</taxon>
        <taxon>Bacillota</taxon>
        <taxon>Clostridia</taxon>
        <taxon>Eubacteriales</taxon>
        <taxon>Oscillospiraceae</taxon>
        <taxon>Zongyangia</taxon>
    </lineage>
</organism>
<feature type="transmembrane region" description="Helical" evidence="1">
    <location>
        <begin position="184"/>
        <end position="206"/>
    </location>
</feature>
<dbReference type="InterPro" id="IPR039522">
    <property type="entry name" value="RING_finger_1_prok"/>
</dbReference>
<dbReference type="Pfam" id="PF14446">
    <property type="entry name" value="Prok-RING_1"/>
    <property type="match status" value="1"/>
</dbReference>
<dbReference type="InterPro" id="IPR038587">
    <property type="entry name" value="Ribosomal_eL40_sf"/>
</dbReference>
<evidence type="ECO:0000313" key="3">
    <source>
        <dbReference type="EMBL" id="MBC8569745.1"/>
    </source>
</evidence>
<feature type="domain" description="Zinc-ribbon" evidence="2">
    <location>
        <begin position="80"/>
        <end position="101"/>
    </location>
</feature>
<dbReference type="InterPro" id="IPR024399">
    <property type="entry name" value="DUF2628"/>
</dbReference>
<dbReference type="AlphaFoldDB" id="A0A926IB47"/>
<keyword evidence="1" id="KW-0472">Membrane</keyword>
<keyword evidence="4" id="KW-1185">Reference proteome</keyword>
<evidence type="ECO:0000259" key="2">
    <source>
        <dbReference type="Pfam" id="PF13240"/>
    </source>
</evidence>
<keyword evidence="1" id="KW-1133">Transmembrane helix</keyword>
<dbReference type="EMBL" id="JACRTC010000001">
    <property type="protein sequence ID" value="MBC8569745.1"/>
    <property type="molecule type" value="Genomic_DNA"/>
</dbReference>
<dbReference type="Pfam" id="PF10947">
    <property type="entry name" value="DUF2628"/>
    <property type="match status" value="1"/>
</dbReference>
<reference evidence="3" key="1">
    <citation type="submission" date="2020-08" db="EMBL/GenBank/DDBJ databases">
        <title>Genome public.</title>
        <authorList>
            <person name="Liu C."/>
            <person name="Sun Q."/>
        </authorList>
    </citation>
    <scope>NUCLEOTIDE SEQUENCE</scope>
    <source>
        <strain evidence="3">NSJ-54</strain>
    </source>
</reference>
<feature type="transmembrane region" description="Helical" evidence="1">
    <location>
        <begin position="294"/>
        <end position="316"/>
    </location>
</feature>
<keyword evidence="1" id="KW-0812">Transmembrane</keyword>
<accession>A0A926IB47</accession>
<evidence type="ECO:0000256" key="1">
    <source>
        <dbReference type="SAM" id="Phobius"/>
    </source>
</evidence>
<protein>
    <submittedName>
        <fullName evidence="3">DUF2628 domain-containing protein</fullName>
    </submittedName>
</protein>
<evidence type="ECO:0000313" key="4">
    <source>
        <dbReference type="Proteomes" id="UP000660861"/>
    </source>
</evidence>
<dbReference type="RefSeq" id="WP_262396838.1">
    <property type="nucleotide sequence ID" value="NZ_JACRTC010000001.1"/>
</dbReference>
<feature type="transmembrane region" description="Helical" evidence="1">
    <location>
        <begin position="234"/>
        <end position="258"/>
    </location>
</feature>
<dbReference type="InterPro" id="IPR026870">
    <property type="entry name" value="Zinc_ribbon_dom"/>
</dbReference>
<name>A0A926IB47_9FIRM</name>